<evidence type="ECO:0000313" key="2">
    <source>
        <dbReference type="EMBL" id="KAL1376957.1"/>
    </source>
</evidence>
<dbReference type="Proteomes" id="UP001562425">
    <property type="component" value="Unassembled WGS sequence"/>
</dbReference>
<protein>
    <recommendedName>
        <fullName evidence="1">SET domain-containing protein</fullName>
    </recommendedName>
</protein>
<dbReference type="InterPro" id="IPR046341">
    <property type="entry name" value="SET_dom_sf"/>
</dbReference>
<dbReference type="AlphaFoldDB" id="A0ABD1CKM6"/>
<dbReference type="GO" id="GO:0008276">
    <property type="term" value="F:protein methyltransferase activity"/>
    <property type="evidence" value="ECO:0007669"/>
    <property type="project" value="UniProtKB-ARBA"/>
</dbReference>
<gene>
    <name evidence="2" type="ORF">pipiens_016582</name>
</gene>
<dbReference type="EMBL" id="JBEHCU010011279">
    <property type="protein sequence ID" value="KAL1376957.1"/>
    <property type="molecule type" value="Genomic_DNA"/>
</dbReference>
<proteinExistence type="predicted"/>
<keyword evidence="3" id="KW-1185">Reference proteome</keyword>
<comment type="caution">
    <text evidence="2">The sequence shown here is derived from an EMBL/GenBank/DDBJ whole genome shotgun (WGS) entry which is preliminary data.</text>
</comment>
<name>A0ABD1CKM6_CULPP</name>
<dbReference type="SUPFAM" id="SSF82199">
    <property type="entry name" value="SET domain"/>
    <property type="match status" value="1"/>
</dbReference>
<dbReference type="SMART" id="SM00317">
    <property type="entry name" value="SET"/>
    <property type="match status" value="1"/>
</dbReference>
<feature type="domain" description="SET" evidence="1">
    <location>
        <begin position="51"/>
        <end position="165"/>
    </location>
</feature>
<dbReference type="CDD" id="cd20071">
    <property type="entry name" value="SET_SMYD"/>
    <property type="match status" value="1"/>
</dbReference>
<dbReference type="PANTHER" id="PTHR12197:SF251">
    <property type="entry name" value="EG:BACR7C10.4 PROTEIN"/>
    <property type="match status" value="1"/>
</dbReference>
<dbReference type="GO" id="GO:0008757">
    <property type="term" value="F:S-adenosylmethionine-dependent methyltransferase activity"/>
    <property type="evidence" value="ECO:0007669"/>
    <property type="project" value="UniProtKB-ARBA"/>
</dbReference>
<evidence type="ECO:0000259" key="1">
    <source>
        <dbReference type="PROSITE" id="PS50280"/>
    </source>
</evidence>
<dbReference type="PANTHER" id="PTHR12197">
    <property type="entry name" value="HISTONE-LYSINE N-METHYLTRANSFERASE SMYD"/>
    <property type="match status" value="1"/>
</dbReference>
<dbReference type="Pfam" id="PF00856">
    <property type="entry name" value="SET"/>
    <property type="match status" value="1"/>
</dbReference>
<dbReference type="InterPro" id="IPR050869">
    <property type="entry name" value="H3K4_H4K5_MeTrfase"/>
</dbReference>
<dbReference type="PROSITE" id="PS50280">
    <property type="entry name" value="SET"/>
    <property type="match status" value="1"/>
</dbReference>
<dbReference type="Gene3D" id="2.170.270.10">
    <property type="entry name" value="SET domain"/>
    <property type="match status" value="1"/>
</dbReference>
<evidence type="ECO:0000313" key="3">
    <source>
        <dbReference type="Proteomes" id="UP001562425"/>
    </source>
</evidence>
<reference evidence="2 3" key="1">
    <citation type="submission" date="2024-05" db="EMBL/GenBank/DDBJ databases">
        <title>Culex pipiens pipiens assembly and annotation.</title>
        <authorList>
            <person name="Alout H."/>
            <person name="Durand T."/>
        </authorList>
    </citation>
    <scope>NUCLEOTIDE SEQUENCE [LARGE SCALE GENOMIC DNA]</scope>
    <source>
        <strain evidence="2">HA-2024</strain>
        <tissue evidence="2">Whole body</tissue>
    </source>
</reference>
<accession>A0ABD1CKM6</accession>
<organism evidence="2 3">
    <name type="scientific">Culex pipiens pipiens</name>
    <name type="common">Northern house mosquito</name>
    <dbReference type="NCBI Taxonomy" id="38569"/>
    <lineage>
        <taxon>Eukaryota</taxon>
        <taxon>Metazoa</taxon>
        <taxon>Ecdysozoa</taxon>
        <taxon>Arthropoda</taxon>
        <taxon>Hexapoda</taxon>
        <taxon>Insecta</taxon>
        <taxon>Pterygota</taxon>
        <taxon>Neoptera</taxon>
        <taxon>Endopterygota</taxon>
        <taxon>Diptera</taxon>
        <taxon>Nematocera</taxon>
        <taxon>Culicoidea</taxon>
        <taxon>Culicidae</taxon>
        <taxon>Culicinae</taxon>
        <taxon>Culicini</taxon>
        <taxon>Culex</taxon>
        <taxon>Culex</taxon>
    </lineage>
</organism>
<dbReference type="GO" id="GO:0008170">
    <property type="term" value="F:N-methyltransferase activity"/>
    <property type="evidence" value="ECO:0007669"/>
    <property type="project" value="UniProtKB-ARBA"/>
</dbReference>
<sequence length="293" mass="33862">MLNATPEASEAFKQTLMQRPLLNLRTQLWEQRPDLEEDASLDRYTRAIEECGLELYNLNAVTNPDREGNYRFFVAMRCLMFLECPLVKSIVVTEQHKAFMRQCVLDCTRAGSYYRFDVTSPVFPVQSLFNHSCDPNVQISILSGHVKLVVIRPIRPGEQICFSYGFIWWDPQSNPLFQETIPGVFECKCVVCDPIKKLEWQARKGRFNAEAKRALATIIRTVRPSPKVDLIQLKVLENFIERHAAIAHPHKDFGLILSLYCRWIYLLLKDEDDALRRAKIVARIRGQSTAEVD</sequence>
<dbReference type="InterPro" id="IPR001214">
    <property type="entry name" value="SET_dom"/>
</dbReference>